<protein>
    <submittedName>
        <fullName evidence="2">Uncharacterized protein</fullName>
    </submittedName>
</protein>
<name>A0A1J5Q5M2_9ZZZZ</name>
<organism evidence="2">
    <name type="scientific">mine drainage metagenome</name>
    <dbReference type="NCBI Taxonomy" id="410659"/>
    <lineage>
        <taxon>unclassified sequences</taxon>
        <taxon>metagenomes</taxon>
        <taxon>ecological metagenomes</taxon>
    </lineage>
</organism>
<evidence type="ECO:0000313" key="2">
    <source>
        <dbReference type="EMBL" id="OIQ78664.1"/>
    </source>
</evidence>
<comment type="caution">
    <text evidence="2">The sequence shown here is derived from an EMBL/GenBank/DDBJ whole genome shotgun (WGS) entry which is preliminary data.</text>
</comment>
<evidence type="ECO:0000256" key="1">
    <source>
        <dbReference type="SAM" id="Phobius"/>
    </source>
</evidence>
<reference evidence="2" key="1">
    <citation type="submission" date="2016-10" db="EMBL/GenBank/DDBJ databases">
        <title>Sequence of Gallionella enrichment culture.</title>
        <authorList>
            <person name="Poehlein A."/>
            <person name="Muehling M."/>
            <person name="Daniel R."/>
        </authorList>
    </citation>
    <scope>NUCLEOTIDE SEQUENCE</scope>
</reference>
<dbReference type="AlphaFoldDB" id="A0A1J5Q5M2"/>
<keyword evidence="1" id="KW-0812">Transmembrane</keyword>
<proteinExistence type="predicted"/>
<keyword evidence="1" id="KW-1133">Transmembrane helix</keyword>
<keyword evidence="1" id="KW-0472">Membrane</keyword>
<accession>A0A1J5Q5M2</accession>
<dbReference type="EMBL" id="MLJW01001359">
    <property type="protein sequence ID" value="OIQ78664.1"/>
    <property type="molecule type" value="Genomic_DNA"/>
</dbReference>
<feature type="transmembrane region" description="Helical" evidence="1">
    <location>
        <begin position="90"/>
        <end position="110"/>
    </location>
</feature>
<sequence length="223" mass="22666">MTTPDRNLARRGSPLTRALDSAVAIPSATIHAHVASVRRKNPEASPERVVRLLEREYLAVLATAGGVTGAAAAAPAIGTGVGLTLTVSDIATFFGASAAFTFAVASVHGIEVTDTARRRALLLATILGEEGATTVGEMSGLGPVAFAGALLTRVPTPIVGRVNATLTRRLVRRQLGKQSALAVGRLLPFGIGAAVGVLGARALGRTVVDGAWLAFGAAPESFA</sequence>
<gene>
    <name evidence="2" type="ORF">GALL_396250</name>
</gene>
<feature type="transmembrane region" description="Helical" evidence="1">
    <location>
        <begin position="57"/>
        <end position="78"/>
    </location>
</feature>